<evidence type="ECO:0000313" key="3">
    <source>
        <dbReference type="Proteomes" id="UP000887563"/>
    </source>
</evidence>
<keyword evidence="2" id="KW-0732">Signal</keyword>
<organism evidence="3 4">
    <name type="scientific">Meloidogyne incognita</name>
    <name type="common">Southern root-knot nematode worm</name>
    <name type="synonym">Oxyuris incognita</name>
    <dbReference type="NCBI Taxonomy" id="6306"/>
    <lineage>
        <taxon>Eukaryota</taxon>
        <taxon>Metazoa</taxon>
        <taxon>Ecdysozoa</taxon>
        <taxon>Nematoda</taxon>
        <taxon>Chromadorea</taxon>
        <taxon>Rhabditida</taxon>
        <taxon>Tylenchina</taxon>
        <taxon>Tylenchomorpha</taxon>
        <taxon>Tylenchoidea</taxon>
        <taxon>Meloidogynidae</taxon>
        <taxon>Meloidogyninae</taxon>
        <taxon>Meloidogyne</taxon>
        <taxon>Meloidogyne incognita group</taxon>
    </lineage>
</organism>
<feature type="region of interest" description="Disordered" evidence="1">
    <location>
        <begin position="375"/>
        <end position="402"/>
    </location>
</feature>
<evidence type="ECO:0000313" key="4">
    <source>
        <dbReference type="WBParaSite" id="Minc3s01755g26079"/>
    </source>
</evidence>
<name>A0A914MHV1_MELIC</name>
<dbReference type="WBParaSite" id="Minc3s01755g26079">
    <property type="protein sequence ID" value="Minc3s01755g26079"/>
    <property type="gene ID" value="Minc3s01755g26079"/>
</dbReference>
<sequence length="420" mass="44436">MTSSIILFIITLIPFLIPFQNQIRFADANCCGCCCCPSCCCKPIIIKLPPPPVKLCPCCCGCCCCRPCCCCCCPCCCGCGGGGGGYGRKKRSVVDLMAKKFSDILLPQFNQDAFIPMGCGAQSSITPLQSLCAKIPPIQRGPACQQLIAQQPQFPLSQNIFNQQQQMMGAGGTMLNGGGMDSLGNNGEMSDCQCSGACNNNGQIPLMNSQSQQFGSNGCTQQQCNVNAADGINCQQQMGSLNGGQGCNNGAFPQATNGACMGDGNNNNNFYNLPAFGGGVMMDSSNANNNNPSLEGLVSSMHSPVQNNNMLSNSGSTMPCGGDTVERGIGRVGRGLGSEDLLANIGGGSSIFDVGRKKRFLVLLKKKALGEELNSKSNEGYEKGKNNRSEAKREANKNQQNESLVFRNNLEFVVRQSPQK</sequence>
<evidence type="ECO:0000256" key="2">
    <source>
        <dbReference type="SAM" id="SignalP"/>
    </source>
</evidence>
<feature type="compositionally biased region" description="Basic and acidic residues" evidence="1">
    <location>
        <begin position="375"/>
        <end position="396"/>
    </location>
</feature>
<proteinExistence type="predicted"/>
<evidence type="ECO:0000256" key="1">
    <source>
        <dbReference type="SAM" id="MobiDB-lite"/>
    </source>
</evidence>
<feature type="signal peptide" evidence="2">
    <location>
        <begin position="1"/>
        <end position="18"/>
    </location>
</feature>
<dbReference type="AlphaFoldDB" id="A0A914MHV1"/>
<keyword evidence="3" id="KW-1185">Reference proteome</keyword>
<reference evidence="4" key="1">
    <citation type="submission" date="2022-11" db="UniProtKB">
        <authorList>
            <consortium name="WormBaseParasite"/>
        </authorList>
    </citation>
    <scope>IDENTIFICATION</scope>
</reference>
<dbReference type="Proteomes" id="UP000887563">
    <property type="component" value="Unplaced"/>
</dbReference>
<protein>
    <submittedName>
        <fullName evidence="4">Candidate secreted effector</fullName>
    </submittedName>
</protein>
<accession>A0A914MHV1</accession>
<feature type="chain" id="PRO_5037711392" evidence="2">
    <location>
        <begin position="19"/>
        <end position="420"/>
    </location>
</feature>